<dbReference type="InterPro" id="IPR000131">
    <property type="entry name" value="ATP_synth_F1_gsu"/>
</dbReference>
<accession>A0AAW9R448</accession>
<sequence>MTQGLEQLVQQEKVLSSIRGIVGTMKALAAINVGPYERAAQAIGAYHRTILQGFSAFAFRMRGRAQLDLPRVTRRVIVAFGSDHGFCGNYNEQVARALLPHVPQNNRHKALLICVGARLARALEDVGLTVDQRLTPPASVEGIGRLSGEIVMRVERFSGGPLAELGVRLAWTRRIEGGAREAATTVLLPLDPALLQPPMRWAAPALPDFSLAPGAMLSALVRNHIFASVFRASAEAMVTENAARLALMQQAEQSVGERLEGVRRELAGVRQDEITHELMDIVVGHLGEGSDAPRR</sequence>
<evidence type="ECO:0000313" key="11">
    <source>
        <dbReference type="Proteomes" id="UP001364472"/>
    </source>
</evidence>
<keyword evidence="4" id="KW-0813">Transport</keyword>
<dbReference type="Pfam" id="PF00231">
    <property type="entry name" value="ATP-synt"/>
    <property type="match status" value="1"/>
</dbReference>
<dbReference type="Proteomes" id="UP001364472">
    <property type="component" value="Unassembled WGS sequence"/>
</dbReference>
<evidence type="ECO:0000256" key="6">
    <source>
        <dbReference type="ARBA" id="ARBA00023065"/>
    </source>
</evidence>
<keyword evidence="5" id="KW-0375">Hydrogen ion transport</keyword>
<dbReference type="GO" id="GO:0046933">
    <property type="term" value="F:proton-transporting ATP synthase activity, rotational mechanism"/>
    <property type="evidence" value="ECO:0007669"/>
    <property type="project" value="InterPro"/>
</dbReference>
<keyword evidence="8" id="KW-0139">CF(1)</keyword>
<evidence type="ECO:0000256" key="1">
    <source>
        <dbReference type="ARBA" id="ARBA00003456"/>
    </source>
</evidence>
<comment type="similarity">
    <text evidence="3">Belongs to the ATPase gamma chain family.</text>
</comment>
<organism evidence="10 11">
    <name type="scientific">Denitratimonas tolerans</name>
    <dbReference type="NCBI Taxonomy" id="1338420"/>
    <lineage>
        <taxon>Bacteria</taxon>
        <taxon>Pseudomonadati</taxon>
        <taxon>Pseudomonadota</taxon>
        <taxon>Gammaproteobacteria</taxon>
        <taxon>Lysobacterales</taxon>
        <taxon>Lysobacteraceae</taxon>
        <taxon>Denitratimonas</taxon>
    </lineage>
</organism>
<dbReference type="Gene3D" id="1.10.287.80">
    <property type="entry name" value="ATP synthase, gamma subunit, helix hairpin domain"/>
    <property type="match status" value="1"/>
</dbReference>
<dbReference type="RefSeq" id="WP_337334868.1">
    <property type="nucleotide sequence ID" value="NZ_JBBDHC010000006.1"/>
</dbReference>
<dbReference type="SUPFAM" id="SSF52943">
    <property type="entry name" value="ATP synthase (F1-ATPase), gamma subunit"/>
    <property type="match status" value="1"/>
</dbReference>
<dbReference type="Gene3D" id="3.40.1380.10">
    <property type="match status" value="1"/>
</dbReference>
<comment type="subcellular location">
    <subcellularLocation>
        <location evidence="2">Membrane</location>
        <topology evidence="2">Peripheral membrane protein</topology>
    </subcellularLocation>
</comment>
<gene>
    <name evidence="10" type="ORF">WB794_05630</name>
</gene>
<evidence type="ECO:0000313" key="10">
    <source>
        <dbReference type="EMBL" id="MEJ1249152.1"/>
    </source>
</evidence>
<reference evidence="10 11" key="1">
    <citation type="journal article" date="2016" name="Antonie Van Leeuwenhoek">
        <title>Denitratimonas tolerans gen. nov., sp. nov., a denitrifying bacterium isolated from a bioreactor for tannery wastewater treatment.</title>
        <authorList>
            <person name="Han S.I."/>
            <person name="Kim J.O."/>
            <person name="Lee Y.R."/>
            <person name="Ekpeghere K.I."/>
            <person name="Koh S.C."/>
            <person name="Whang K.S."/>
        </authorList>
    </citation>
    <scope>NUCLEOTIDE SEQUENCE [LARGE SCALE GENOMIC DNA]</scope>
    <source>
        <strain evidence="10 11">KACC 17565</strain>
    </source>
</reference>
<keyword evidence="6" id="KW-0406">Ion transport</keyword>
<protein>
    <submittedName>
        <fullName evidence="10">FoF1 ATP synthase subunit gamma</fullName>
    </submittedName>
</protein>
<evidence type="ECO:0000256" key="7">
    <source>
        <dbReference type="ARBA" id="ARBA00023136"/>
    </source>
</evidence>
<dbReference type="InterPro" id="IPR035968">
    <property type="entry name" value="ATP_synth_F1_ATPase_gsu"/>
</dbReference>
<evidence type="ECO:0000256" key="3">
    <source>
        <dbReference type="ARBA" id="ARBA00007681"/>
    </source>
</evidence>
<name>A0AAW9R448_9GAMM</name>
<evidence type="ECO:0000256" key="8">
    <source>
        <dbReference type="ARBA" id="ARBA00023196"/>
    </source>
</evidence>
<evidence type="ECO:0000256" key="9">
    <source>
        <dbReference type="ARBA" id="ARBA00023310"/>
    </source>
</evidence>
<evidence type="ECO:0000256" key="5">
    <source>
        <dbReference type="ARBA" id="ARBA00022781"/>
    </source>
</evidence>
<keyword evidence="9" id="KW-0066">ATP synthesis</keyword>
<dbReference type="CDD" id="cd12151">
    <property type="entry name" value="F1-ATPase_gamma"/>
    <property type="match status" value="1"/>
</dbReference>
<dbReference type="AlphaFoldDB" id="A0AAW9R448"/>
<comment type="caution">
    <text evidence="10">The sequence shown here is derived from an EMBL/GenBank/DDBJ whole genome shotgun (WGS) entry which is preliminary data.</text>
</comment>
<evidence type="ECO:0000256" key="4">
    <source>
        <dbReference type="ARBA" id="ARBA00022448"/>
    </source>
</evidence>
<keyword evidence="11" id="KW-1185">Reference proteome</keyword>
<keyword evidence="7" id="KW-0472">Membrane</keyword>
<comment type="function">
    <text evidence="1">Produces ATP from ADP in the presence of a proton gradient across the membrane. The gamma chain is believed to be important in regulating ATPase activity and the flow of protons through the CF(0) complex.</text>
</comment>
<evidence type="ECO:0000256" key="2">
    <source>
        <dbReference type="ARBA" id="ARBA00004170"/>
    </source>
</evidence>
<dbReference type="GO" id="GO:0045259">
    <property type="term" value="C:proton-transporting ATP synthase complex"/>
    <property type="evidence" value="ECO:0007669"/>
    <property type="project" value="UniProtKB-KW"/>
</dbReference>
<dbReference type="EMBL" id="JBBDHC010000006">
    <property type="protein sequence ID" value="MEJ1249152.1"/>
    <property type="molecule type" value="Genomic_DNA"/>
</dbReference>
<proteinExistence type="inferred from homology"/>